<name>A0A0F8VUV2_9ZZZZ</name>
<sequence length="64" mass="7108">TPHDIKVLKKDMTASDFIETDEYKKILRGNINFHSVNAPKLKGMIPVNTPITLFPIVGDVIAVC</sequence>
<accession>A0A0F8VUV2</accession>
<feature type="non-terminal residue" evidence="1">
    <location>
        <position position="1"/>
    </location>
</feature>
<reference evidence="1" key="1">
    <citation type="journal article" date="2015" name="Nature">
        <title>Complex archaea that bridge the gap between prokaryotes and eukaryotes.</title>
        <authorList>
            <person name="Spang A."/>
            <person name="Saw J.H."/>
            <person name="Jorgensen S.L."/>
            <person name="Zaremba-Niedzwiedzka K."/>
            <person name="Martijn J."/>
            <person name="Lind A.E."/>
            <person name="van Eijk R."/>
            <person name="Schleper C."/>
            <person name="Guy L."/>
            <person name="Ettema T.J."/>
        </authorList>
    </citation>
    <scope>NUCLEOTIDE SEQUENCE</scope>
</reference>
<dbReference type="AlphaFoldDB" id="A0A0F8VUV2"/>
<gene>
    <name evidence="1" type="ORF">LCGC14_3148540</name>
</gene>
<comment type="caution">
    <text evidence="1">The sequence shown here is derived from an EMBL/GenBank/DDBJ whole genome shotgun (WGS) entry which is preliminary data.</text>
</comment>
<evidence type="ECO:0000313" key="1">
    <source>
        <dbReference type="EMBL" id="KKK48097.1"/>
    </source>
</evidence>
<proteinExistence type="predicted"/>
<protein>
    <submittedName>
        <fullName evidence="1">Uncharacterized protein</fullName>
    </submittedName>
</protein>
<organism evidence="1">
    <name type="scientific">marine sediment metagenome</name>
    <dbReference type="NCBI Taxonomy" id="412755"/>
    <lineage>
        <taxon>unclassified sequences</taxon>
        <taxon>metagenomes</taxon>
        <taxon>ecological metagenomes</taxon>
    </lineage>
</organism>
<dbReference type="EMBL" id="LAZR01069247">
    <property type="protein sequence ID" value="KKK48097.1"/>
    <property type="molecule type" value="Genomic_DNA"/>
</dbReference>